<dbReference type="AlphaFoldDB" id="A0A9W4EDQ1"/>
<organism evidence="1 2">
    <name type="scientific">Actinacidiphila bryophytorum</name>
    <dbReference type="NCBI Taxonomy" id="1436133"/>
    <lineage>
        <taxon>Bacteria</taxon>
        <taxon>Bacillati</taxon>
        <taxon>Actinomycetota</taxon>
        <taxon>Actinomycetes</taxon>
        <taxon>Kitasatosporales</taxon>
        <taxon>Streptomycetaceae</taxon>
        <taxon>Actinacidiphila</taxon>
    </lineage>
</organism>
<gene>
    <name evidence="1" type="ORF">SBRY_20348</name>
</gene>
<evidence type="ECO:0000313" key="1">
    <source>
        <dbReference type="EMBL" id="CAG7627272.1"/>
    </source>
</evidence>
<protein>
    <submittedName>
        <fullName evidence="1">Uncharacterized protein</fullName>
    </submittedName>
</protein>
<sequence length="40" mass="3903">MTRDQGIGVLATGGISWLPTGLPLDGGGSAGCRVAPPAPR</sequence>
<accession>A0A9W4EDQ1</accession>
<name>A0A9W4EDQ1_9ACTN</name>
<keyword evidence="2" id="KW-1185">Reference proteome</keyword>
<evidence type="ECO:0000313" key="2">
    <source>
        <dbReference type="Proteomes" id="UP001153328"/>
    </source>
</evidence>
<reference evidence="1" key="1">
    <citation type="submission" date="2021-06" db="EMBL/GenBank/DDBJ databases">
        <authorList>
            <person name="Arsene-Ploetze F."/>
        </authorList>
    </citation>
    <scope>NUCLEOTIDE SEQUENCE</scope>
    <source>
        <strain evidence="1">SBRY1</strain>
    </source>
</reference>
<comment type="caution">
    <text evidence="1">The sequence shown here is derived from an EMBL/GenBank/DDBJ whole genome shotgun (WGS) entry which is preliminary data.</text>
</comment>
<dbReference type="Proteomes" id="UP001153328">
    <property type="component" value="Unassembled WGS sequence"/>
</dbReference>
<dbReference type="EMBL" id="CAJVAX010000012">
    <property type="protein sequence ID" value="CAG7627272.1"/>
    <property type="molecule type" value="Genomic_DNA"/>
</dbReference>
<proteinExistence type="predicted"/>